<gene>
    <name evidence="3" type="ORF">SCE1572_19970</name>
</gene>
<dbReference type="Pfam" id="PF04087">
    <property type="entry name" value="DUF389"/>
    <property type="match status" value="1"/>
</dbReference>
<dbReference type="KEGG" id="scu:SCE1572_19970"/>
<organism evidence="3 4">
    <name type="scientific">Sorangium cellulosum So0157-2</name>
    <dbReference type="NCBI Taxonomy" id="1254432"/>
    <lineage>
        <taxon>Bacteria</taxon>
        <taxon>Pseudomonadati</taxon>
        <taxon>Myxococcota</taxon>
        <taxon>Polyangia</taxon>
        <taxon>Polyangiales</taxon>
        <taxon>Polyangiaceae</taxon>
        <taxon>Sorangium</taxon>
    </lineage>
</organism>
<dbReference type="EMBL" id="CP003969">
    <property type="protein sequence ID" value="AGP36569.1"/>
    <property type="molecule type" value="Genomic_DNA"/>
</dbReference>
<name>S4XVQ5_SORCE</name>
<protein>
    <recommendedName>
        <fullName evidence="5">TIGR00341 family protein</fullName>
    </recommendedName>
</protein>
<dbReference type="PATRIC" id="fig|1254432.3.peg.4513"/>
<evidence type="ECO:0000313" key="4">
    <source>
        <dbReference type="Proteomes" id="UP000014803"/>
    </source>
</evidence>
<evidence type="ECO:0008006" key="5">
    <source>
        <dbReference type="Google" id="ProtNLM"/>
    </source>
</evidence>
<dbReference type="Proteomes" id="UP000014803">
    <property type="component" value="Chromosome"/>
</dbReference>
<evidence type="ECO:0000256" key="1">
    <source>
        <dbReference type="SAM" id="MobiDB-lite"/>
    </source>
</evidence>
<evidence type="ECO:0000256" key="2">
    <source>
        <dbReference type="SAM" id="Phobius"/>
    </source>
</evidence>
<keyword evidence="2" id="KW-0472">Membrane</keyword>
<dbReference type="AlphaFoldDB" id="S4XVQ5"/>
<dbReference type="HOGENOM" id="CLU_466836_0_0_7"/>
<dbReference type="eggNOG" id="COG1808">
    <property type="taxonomic scope" value="Bacteria"/>
</dbReference>
<dbReference type="PANTHER" id="PTHR20992:SF9">
    <property type="entry name" value="AT15442P-RELATED"/>
    <property type="match status" value="1"/>
</dbReference>
<feature type="transmembrane region" description="Helical" evidence="2">
    <location>
        <begin position="209"/>
        <end position="235"/>
    </location>
</feature>
<reference evidence="3 4" key="1">
    <citation type="journal article" date="2013" name="Sci. Rep.">
        <title>Extraordinary expansion of a Sorangium cellulosum genome from an alkaline milieu.</title>
        <authorList>
            <person name="Han K."/>
            <person name="Li Z.F."/>
            <person name="Peng R."/>
            <person name="Zhu L.P."/>
            <person name="Zhou T."/>
            <person name="Wang L.G."/>
            <person name="Li S.G."/>
            <person name="Zhang X.B."/>
            <person name="Hu W."/>
            <person name="Wu Z.H."/>
            <person name="Qin N."/>
            <person name="Li Y.Z."/>
        </authorList>
    </citation>
    <scope>NUCLEOTIDE SEQUENCE [LARGE SCALE GENOMIC DNA]</scope>
    <source>
        <strain evidence="3 4">So0157-2</strain>
    </source>
</reference>
<proteinExistence type="predicted"/>
<feature type="compositionally biased region" description="Low complexity" evidence="1">
    <location>
        <begin position="567"/>
        <end position="584"/>
    </location>
</feature>
<dbReference type="InterPro" id="IPR005240">
    <property type="entry name" value="DUF389"/>
</dbReference>
<feature type="region of interest" description="Disordered" evidence="1">
    <location>
        <begin position="559"/>
        <end position="584"/>
    </location>
</feature>
<feature type="transmembrane region" description="Helical" evidence="2">
    <location>
        <begin position="147"/>
        <end position="165"/>
    </location>
</feature>
<feature type="transmembrane region" description="Helical" evidence="2">
    <location>
        <begin position="56"/>
        <end position="85"/>
    </location>
</feature>
<keyword evidence="2" id="KW-0812">Transmembrane</keyword>
<sequence length="584" mass="60830">MDQDRGREPQAGGPPTAHAGAAFQDRIAAAFGIEPEAREAIVRSMLERSAKGAAGYWLQLFLAMGIASLGLVLGSGAVVIGAMLISPLMGPIVELGMGLAIGSPFPALRSFTRVAFSVVMVVTSAAALTLTLPFYEVTSEIAARTSPTALDLLIAIFCAIAAAYTTVRPGSDTTSTAAGTAIGIALVPPLCVVGYGIGTRVKSIASGAALLFTANLCAILLFAILCFLLLGYGAVSTAELEHAELAKQKPGAIRRLARALQVFFELRHGWVFRVMMPLALLGAVYFPLREALARVSWQVRVRTAIVRMLDALPQSTVRSSVTVDHGSVAVRLVLLGRADEAERLERDLRDRIDAVAGVTPKVDVIAVLDASALEEVAASVRASSTPIDVAPKEPELALVQRELAASLGGAWPHAAGPLVAWRLRFPDNEPAVVEVVHVGPALGAPAADLLGRALSRDLGAEVAVQDRAIPPEPIVAEPEGGWPWLQEARPALAWADDVEALHGCVEVPPSPGEEPSPGEKPSGEVEAVLAALRSLPALRSDRVHVREGARWRAIVSAAPCAPPEPAPADAGAAAEPAGADAGAR</sequence>
<feature type="transmembrane region" description="Helical" evidence="2">
    <location>
        <begin position="114"/>
        <end position="135"/>
    </location>
</feature>
<feature type="transmembrane region" description="Helical" evidence="2">
    <location>
        <begin position="177"/>
        <end position="197"/>
    </location>
</feature>
<feature type="transmembrane region" description="Helical" evidence="2">
    <location>
        <begin position="270"/>
        <end position="288"/>
    </location>
</feature>
<dbReference type="RefSeq" id="WP_020735929.1">
    <property type="nucleotide sequence ID" value="NC_021658.1"/>
</dbReference>
<dbReference type="PANTHER" id="PTHR20992">
    <property type="entry name" value="AT15442P-RELATED"/>
    <property type="match status" value="1"/>
</dbReference>
<keyword evidence="2" id="KW-1133">Transmembrane helix</keyword>
<evidence type="ECO:0000313" key="3">
    <source>
        <dbReference type="EMBL" id="AGP36569.1"/>
    </source>
</evidence>
<accession>S4XVQ5</accession>